<dbReference type="RefSeq" id="WP_246543959.1">
    <property type="nucleotide sequence ID" value="NZ_BSFJ01000035.1"/>
</dbReference>
<dbReference type="PANTHER" id="PTHR34846">
    <property type="entry name" value="4-CARBOXYMUCONOLACTONE DECARBOXYLASE FAMILY PROTEIN (AFU_ORTHOLOGUE AFUA_6G11590)"/>
    <property type="match status" value="1"/>
</dbReference>
<dbReference type="PANTHER" id="PTHR34846:SF11">
    <property type="entry name" value="4-CARBOXYMUCONOLACTONE DECARBOXYLASE FAMILY PROTEIN (AFU_ORTHOLOGUE AFUA_6G11590)"/>
    <property type="match status" value="1"/>
</dbReference>
<keyword evidence="4" id="KW-1185">Reference proteome</keyword>
<keyword evidence="1" id="KW-1133">Transmembrane helix</keyword>
<keyword evidence="1" id="KW-0472">Membrane</keyword>
<evidence type="ECO:0000256" key="1">
    <source>
        <dbReference type="SAM" id="Phobius"/>
    </source>
</evidence>
<dbReference type="SUPFAM" id="SSF69118">
    <property type="entry name" value="AhpD-like"/>
    <property type="match status" value="1"/>
</dbReference>
<sequence length="185" mass="20598">MDTKHDMTTTHPRYRERVREELGADQRRIFDEIGRPRAGAVPAPFHIYVESPELAALTQDVGAFCRYRTGLPPRLSEIAILTTAAYWGAEYEFGVHAREARKAGVPESEIAALKRGERPDFADADAALVHDFSAAFYSDRDVPDALFEAANARFGKRTVVELVGLLGYYSMLAIALRIYRVPAPA</sequence>
<proteinExistence type="predicted"/>
<dbReference type="InterPro" id="IPR003779">
    <property type="entry name" value="CMD-like"/>
</dbReference>
<protein>
    <submittedName>
        <fullName evidence="3">4-carboxymuconolactone decarboxylase</fullName>
    </submittedName>
</protein>
<dbReference type="InterPro" id="IPR029032">
    <property type="entry name" value="AhpD-like"/>
</dbReference>
<evidence type="ECO:0000259" key="2">
    <source>
        <dbReference type="Pfam" id="PF02627"/>
    </source>
</evidence>
<comment type="caution">
    <text evidence="3">The sequence shown here is derived from an EMBL/GenBank/DDBJ whole genome shotgun (WGS) entry which is preliminary data.</text>
</comment>
<organism evidence="3 4">
    <name type="scientific">Ancylobacter dichloromethanicus</name>
    <dbReference type="NCBI Taxonomy" id="518825"/>
    <lineage>
        <taxon>Bacteria</taxon>
        <taxon>Pseudomonadati</taxon>
        <taxon>Pseudomonadota</taxon>
        <taxon>Alphaproteobacteria</taxon>
        <taxon>Hyphomicrobiales</taxon>
        <taxon>Xanthobacteraceae</taxon>
        <taxon>Ancylobacter</taxon>
    </lineage>
</organism>
<keyword evidence="1" id="KW-0812">Transmembrane</keyword>
<dbReference type="AlphaFoldDB" id="A0A9W6JBM0"/>
<evidence type="ECO:0000313" key="3">
    <source>
        <dbReference type="EMBL" id="GLK74017.1"/>
    </source>
</evidence>
<reference evidence="3" key="2">
    <citation type="submission" date="2023-01" db="EMBL/GenBank/DDBJ databases">
        <authorList>
            <person name="Sun Q."/>
            <person name="Evtushenko L."/>
        </authorList>
    </citation>
    <scope>NUCLEOTIDE SEQUENCE</scope>
    <source>
        <strain evidence="3">VKM B-2484</strain>
    </source>
</reference>
<accession>A0A9W6JBM0</accession>
<feature type="transmembrane region" description="Helical" evidence="1">
    <location>
        <begin position="159"/>
        <end position="179"/>
    </location>
</feature>
<dbReference type="Pfam" id="PF02627">
    <property type="entry name" value="CMD"/>
    <property type="match status" value="1"/>
</dbReference>
<evidence type="ECO:0000313" key="4">
    <source>
        <dbReference type="Proteomes" id="UP001143370"/>
    </source>
</evidence>
<dbReference type="EMBL" id="BSFJ01000035">
    <property type="protein sequence ID" value="GLK74017.1"/>
    <property type="molecule type" value="Genomic_DNA"/>
</dbReference>
<reference evidence="3" key="1">
    <citation type="journal article" date="2014" name="Int. J. Syst. Evol. Microbiol.">
        <title>Complete genome sequence of Corynebacterium casei LMG S-19264T (=DSM 44701T), isolated from a smear-ripened cheese.</title>
        <authorList>
            <consortium name="US DOE Joint Genome Institute (JGI-PGF)"/>
            <person name="Walter F."/>
            <person name="Albersmeier A."/>
            <person name="Kalinowski J."/>
            <person name="Ruckert C."/>
        </authorList>
    </citation>
    <scope>NUCLEOTIDE SEQUENCE</scope>
    <source>
        <strain evidence="3">VKM B-2484</strain>
    </source>
</reference>
<name>A0A9W6JBM0_9HYPH</name>
<dbReference type="Gene3D" id="1.20.1290.10">
    <property type="entry name" value="AhpD-like"/>
    <property type="match status" value="1"/>
</dbReference>
<dbReference type="Proteomes" id="UP001143370">
    <property type="component" value="Unassembled WGS sequence"/>
</dbReference>
<feature type="domain" description="Carboxymuconolactone decarboxylase-like" evidence="2">
    <location>
        <begin position="52"/>
        <end position="115"/>
    </location>
</feature>
<gene>
    <name evidence="3" type="ORF">GCM10017643_41350</name>
</gene>
<dbReference type="GO" id="GO:0051920">
    <property type="term" value="F:peroxiredoxin activity"/>
    <property type="evidence" value="ECO:0007669"/>
    <property type="project" value="InterPro"/>
</dbReference>